<feature type="transmembrane region" description="Helical" evidence="2">
    <location>
        <begin position="261"/>
        <end position="283"/>
    </location>
</feature>
<keyword evidence="2" id="KW-0472">Membrane</keyword>
<reference evidence="3" key="1">
    <citation type="submission" date="2019-08" db="EMBL/GenBank/DDBJ databases">
        <authorList>
            <person name="Kucharzyk K."/>
            <person name="Murdoch R.W."/>
            <person name="Higgins S."/>
            <person name="Loffler F."/>
        </authorList>
    </citation>
    <scope>NUCLEOTIDE SEQUENCE</scope>
</reference>
<feature type="compositionally biased region" description="Basic and acidic residues" evidence="1">
    <location>
        <begin position="199"/>
        <end position="232"/>
    </location>
</feature>
<feature type="transmembrane region" description="Helical" evidence="2">
    <location>
        <begin position="7"/>
        <end position="25"/>
    </location>
</feature>
<protein>
    <recommendedName>
        <fullName evidence="4">Transmembrane protein</fullName>
    </recommendedName>
</protein>
<feature type="compositionally biased region" description="Basic and acidic residues" evidence="1">
    <location>
        <begin position="174"/>
        <end position="189"/>
    </location>
</feature>
<accession>A0A644YJZ4</accession>
<dbReference type="AlphaFoldDB" id="A0A644YJZ4"/>
<keyword evidence="2" id="KW-1133">Transmembrane helix</keyword>
<evidence type="ECO:0000256" key="1">
    <source>
        <dbReference type="SAM" id="MobiDB-lite"/>
    </source>
</evidence>
<proteinExistence type="predicted"/>
<organism evidence="3">
    <name type="scientific">bioreactor metagenome</name>
    <dbReference type="NCBI Taxonomy" id="1076179"/>
    <lineage>
        <taxon>unclassified sequences</taxon>
        <taxon>metagenomes</taxon>
        <taxon>ecological metagenomes</taxon>
    </lineage>
</organism>
<feature type="compositionally biased region" description="Basic and acidic residues" evidence="1">
    <location>
        <begin position="140"/>
        <end position="150"/>
    </location>
</feature>
<evidence type="ECO:0000256" key="2">
    <source>
        <dbReference type="SAM" id="Phobius"/>
    </source>
</evidence>
<sequence>MGYSDAIGLVFFTCICSIYMLFYSLPVRIIQAGANELSAPALPGTMSLAGLLVFFLFGLGFGLCACGRRESFLGDVEFAAAVLHQRAHRNNLDDEPANHIRDDAIKHREDQLNADNRLPDALAGCHQGRSEQRSAAAGDSAEHKDDDRSRSNNRSKRHENHGDNPLPPFAEHVSSGEKTGDETDDHIDRDEVEVNGVCDARDDIRQSTGDRADPRTGEHTGKDRSNRVEVEREFQQGRQLSADEVDRDCNRNQQQRNHAEVFFEGILLLGFHVLGYLHPFFLFNRTSLLDIRF</sequence>
<feature type="transmembrane region" description="Helical" evidence="2">
    <location>
        <begin position="45"/>
        <end position="66"/>
    </location>
</feature>
<feature type="region of interest" description="Disordered" evidence="1">
    <location>
        <begin position="120"/>
        <end position="232"/>
    </location>
</feature>
<keyword evidence="2" id="KW-0812">Transmembrane</keyword>
<gene>
    <name evidence="3" type="ORF">SDC9_73328</name>
</gene>
<evidence type="ECO:0008006" key="4">
    <source>
        <dbReference type="Google" id="ProtNLM"/>
    </source>
</evidence>
<comment type="caution">
    <text evidence="3">The sequence shown here is derived from an EMBL/GenBank/DDBJ whole genome shotgun (WGS) entry which is preliminary data.</text>
</comment>
<evidence type="ECO:0000313" key="3">
    <source>
        <dbReference type="EMBL" id="MPM26823.1"/>
    </source>
</evidence>
<name>A0A644YJZ4_9ZZZZ</name>
<dbReference type="EMBL" id="VSSQ01004835">
    <property type="protein sequence ID" value="MPM26823.1"/>
    <property type="molecule type" value="Genomic_DNA"/>
</dbReference>